<evidence type="ECO:0000256" key="5">
    <source>
        <dbReference type="SAM" id="Coils"/>
    </source>
</evidence>
<dbReference type="Pfam" id="PF01399">
    <property type="entry name" value="PCI"/>
    <property type="match status" value="1"/>
</dbReference>
<dbReference type="Pfam" id="PF21154">
    <property type="entry name" value="RPN7_PSMD6_C"/>
    <property type="match status" value="1"/>
</dbReference>
<sequence length="386" mass="44091">MEGEEGSQQPHLILAHKIFLVTRPDVDDIDKVRIREDILASVKADDMAPLYQSLAAASVLEPDPAALASMQQKIDEEIKKLDDKIADAEENLGESEVREAHLAKSLFYIRIGDKEKALEQLKVTEGKTVAVGQKMDLVFYTLQLGFFYMDFDLISKSIDKAKKLFEEGGDWERKNRLKVYEGLYCMSTRNFKRAASLFLDSISTFTTYELFPYDTFIFYTVLTSIISLDRVSLKQKVVDAPEILAVIGKVPHLSEFLNSLYECQYKSFFAAFSGLTEQIKLDRYLQPHFRYYMREVRMVVYSQFLESYKSVTMEAMATAFGVTVDFIDLELSRFIAAGKLHCKIDKVAGVLETNRPDAKNALYQATIKQGDFLLNRIQKLSRVIDL</sequence>
<feature type="domain" description="PCI" evidence="6">
    <location>
        <begin position="190"/>
        <end position="358"/>
    </location>
</feature>
<evidence type="ECO:0000313" key="8">
    <source>
        <dbReference type="EMBL" id="KAJ6801830.1"/>
    </source>
</evidence>
<dbReference type="InterPro" id="IPR049549">
    <property type="entry name" value="RPN7_PSMD6_C"/>
</dbReference>
<keyword evidence="3 8" id="KW-0647">Proteasome</keyword>
<dbReference type="InterPro" id="IPR019585">
    <property type="entry name" value="Rpn7/CSN1"/>
</dbReference>
<feature type="coiled-coil region" evidence="5">
    <location>
        <begin position="67"/>
        <end position="98"/>
    </location>
</feature>
<comment type="function">
    <text evidence="1">Acts as a regulatory subunit of the 26S proteasome which is involved in the ATP-dependent degradation of ubiquitinated proteins.</text>
</comment>
<proteinExistence type="inferred from homology"/>
<reference evidence="8" key="1">
    <citation type="journal article" date="2023" name="GigaByte">
        <title>Genome assembly of the bearded iris, Iris pallida Lam.</title>
        <authorList>
            <person name="Bruccoleri R.E."/>
            <person name="Oakeley E.J."/>
            <person name="Faust A.M.E."/>
            <person name="Altorfer M."/>
            <person name="Dessus-Babus S."/>
            <person name="Burckhardt D."/>
            <person name="Oertli M."/>
            <person name="Naumann U."/>
            <person name="Petersen F."/>
            <person name="Wong J."/>
        </authorList>
    </citation>
    <scope>NUCLEOTIDE SEQUENCE</scope>
    <source>
        <strain evidence="8">GSM-AAB239-AS_SAM_17_03QT</strain>
    </source>
</reference>
<evidence type="ECO:0000259" key="6">
    <source>
        <dbReference type="PROSITE" id="PS50250"/>
    </source>
</evidence>
<dbReference type="EMBL" id="JANAVB010037618">
    <property type="protein sequence ID" value="KAJ6801830.1"/>
    <property type="molecule type" value="Genomic_DNA"/>
</dbReference>
<keyword evidence="9" id="KW-1185">Reference proteome</keyword>
<dbReference type="GO" id="GO:0000502">
    <property type="term" value="C:proteasome complex"/>
    <property type="evidence" value="ECO:0007669"/>
    <property type="project" value="UniProtKB-KW"/>
</dbReference>
<evidence type="ECO:0000256" key="1">
    <source>
        <dbReference type="ARBA" id="ARBA00002187"/>
    </source>
</evidence>
<dbReference type="InterPro" id="IPR000717">
    <property type="entry name" value="PCI_dom"/>
</dbReference>
<evidence type="ECO:0000256" key="2">
    <source>
        <dbReference type="ARBA" id="ARBA00005717"/>
    </source>
</evidence>
<dbReference type="PROSITE" id="PS50250">
    <property type="entry name" value="PCI"/>
    <property type="match status" value="1"/>
</dbReference>
<dbReference type="SMART" id="SM00088">
    <property type="entry name" value="PINT"/>
    <property type="match status" value="1"/>
</dbReference>
<dbReference type="PANTHER" id="PTHR14145:SF1">
    <property type="entry name" value="26S PROTEASOME NON-ATPASE REGULATORY SUBUNIT 6"/>
    <property type="match status" value="1"/>
</dbReference>
<dbReference type="Gene3D" id="1.25.40.570">
    <property type="match status" value="1"/>
</dbReference>
<evidence type="ECO:0000313" key="9">
    <source>
        <dbReference type="Proteomes" id="UP001140949"/>
    </source>
</evidence>
<comment type="similarity">
    <text evidence="2">Belongs to the proteasome subunit S10 family.</text>
</comment>
<protein>
    <recommendedName>
        <fullName evidence="4">26S proteasome regulatory subunit RPN7</fullName>
    </recommendedName>
</protein>
<dbReference type="SUPFAM" id="SSF46785">
    <property type="entry name" value="Winged helix' DNA-binding domain"/>
    <property type="match status" value="1"/>
</dbReference>
<reference evidence="8" key="2">
    <citation type="submission" date="2023-04" db="EMBL/GenBank/DDBJ databases">
        <authorList>
            <person name="Bruccoleri R.E."/>
            <person name="Oakeley E.J."/>
            <person name="Faust A.-M."/>
            <person name="Dessus-Babus S."/>
            <person name="Altorfer M."/>
            <person name="Burckhardt D."/>
            <person name="Oertli M."/>
            <person name="Naumann U."/>
            <person name="Petersen F."/>
            <person name="Wong J."/>
        </authorList>
    </citation>
    <scope>NUCLEOTIDE SEQUENCE</scope>
    <source>
        <strain evidence="8">GSM-AAB239-AS_SAM_17_03QT</strain>
        <tissue evidence="8">Leaf</tissue>
    </source>
</reference>
<dbReference type="Proteomes" id="UP001140949">
    <property type="component" value="Unassembled WGS sequence"/>
</dbReference>
<dbReference type="GO" id="GO:0043161">
    <property type="term" value="P:proteasome-mediated ubiquitin-dependent protein catabolic process"/>
    <property type="evidence" value="ECO:0007669"/>
    <property type="project" value="TreeGrafter"/>
</dbReference>
<comment type="caution">
    <text evidence="8">The sequence shown here is derived from an EMBL/GenBank/DDBJ whole genome shotgun (WGS) entry which is preliminary data.</text>
</comment>
<dbReference type="PANTHER" id="PTHR14145">
    <property type="entry name" value="26S PROTESOME SUBUNIT 6"/>
    <property type="match status" value="1"/>
</dbReference>
<dbReference type="Pfam" id="PF10602">
    <property type="entry name" value="RPN7"/>
    <property type="match status" value="1"/>
</dbReference>
<keyword evidence="5" id="KW-0175">Coiled coil</keyword>
<dbReference type="InterPro" id="IPR045135">
    <property type="entry name" value="Rpn7_N"/>
</dbReference>
<dbReference type="FunFam" id="1.25.40.570:FF:000005">
    <property type="entry name" value="26S proteasome regulatory subunit N7"/>
    <property type="match status" value="1"/>
</dbReference>
<dbReference type="AlphaFoldDB" id="A0AAX6ED01"/>
<dbReference type="EMBL" id="JANAVB010043220">
    <property type="protein sequence ID" value="KAJ6792975.1"/>
    <property type="molecule type" value="Genomic_DNA"/>
</dbReference>
<accession>A0AAX6ED01</accession>
<evidence type="ECO:0000256" key="4">
    <source>
        <dbReference type="ARBA" id="ARBA00075096"/>
    </source>
</evidence>
<evidence type="ECO:0000256" key="3">
    <source>
        <dbReference type="ARBA" id="ARBA00022942"/>
    </source>
</evidence>
<name>A0AAX6ED01_IRIPA</name>
<organism evidence="8 9">
    <name type="scientific">Iris pallida</name>
    <name type="common">Sweet iris</name>
    <dbReference type="NCBI Taxonomy" id="29817"/>
    <lineage>
        <taxon>Eukaryota</taxon>
        <taxon>Viridiplantae</taxon>
        <taxon>Streptophyta</taxon>
        <taxon>Embryophyta</taxon>
        <taxon>Tracheophyta</taxon>
        <taxon>Spermatophyta</taxon>
        <taxon>Magnoliopsida</taxon>
        <taxon>Liliopsida</taxon>
        <taxon>Asparagales</taxon>
        <taxon>Iridaceae</taxon>
        <taxon>Iridoideae</taxon>
        <taxon>Irideae</taxon>
        <taxon>Iris</taxon>
    </lineage>
</organism>
<dbReference type="InterPro" id="IPR036390">
    <property type="entry name" value="WH_DNA-bd_sf"/>
</dbReference>
<evidence type="ECO:0000313" key="7">
    <source>
        <dbReference type="EMBL" id="KAJ6792975.1"/>
    </source>
</evidence>
<gene>
    <name evidence="7" type="ORF">M6B38_112150</name>
    <name evidence="8" type="ORF">M6B38_196330</name>
</gene>